<organism evidence="1">
    <name type="scientific">uncultured Thiotrichaceae bacterium</name>
    <dbReference type="NCBI Taxonomy" id="298394"/>
    <lineage>
        <taxon>Bacteria</taxon>
        <taxon>Pseudomonadati</taxon>
        <taxon>Pseudomonadota</taxon>
        <taxon>Gammaproteobacteria</taxon>
        <taxon>Thiotrichales</taxon>
        <taxon>Thiotrichaceae</taxon>
        <taxon>environmental samples</taxon>
    </lineage>
</organism>
<sequence>MGIGVGAFSAIIHFPVKEKPWAERQLMLAAS</sequence>
<dbReference type="AlphaFoldDB" id="A0A6S6SI17"/>
<dbReference type="EMBL" id="CACVAT010000044">
    <property type="protein sequence ID" value="CAA6802438.1"/>
    <property type="molecule type" value="Genomic_DNA"/>
</dbReference>
<name>A0A6S6SI17_9GAMM</name>
<reference evidence="1" key="1">
    <citation type="submission" date="2020-01" db="EMBL/GenBank/DDBJ databases">
        <authorList>
            <person name="Meier V. D."/>
            <person name="Meier V D."/>
        </authorList>
    </citation>
    <scope>NUCLEOTIDE SEQUENCE</scope>
    <source>
        <strain evidence="1">HLG_WM_MAG_09</strain>
    </source>
</reference>
<accession>A0A6S6SI17</accession>
<protein>
    <submittedName>
        <fullName evidence="1">Uncharacterized protein</fullName>
    </submittedName>
</protein>
<gene>
    <name evidence="1" type="ORF">HELGO_WM29203</name>
</gene>
<proteinExistence type="predicted"/>
<evidence type="ECO:0000313" key="1">
    <source>
        <dbReference type="EMBL" id="CAA6802438.1"/>
    </source>
</evidence>